<protein>
    <submittedName>
        <fullName evidence="1">Uncharacterized protein</fullName>
    </submittedName>
</protein>
<sequence>MEDILSNYHVASMHVGIHQKVVILVTLIAFKLIAASAFLIWIGTGKIPIDRLLMARRMGRVIGNFNYFQAYLSGNWVWIVMGNVIGDPGDGTLLWLMVEIVAHFAGKFNY</sequence>
<comment type="caution">
    <text evidence="1">The sequence shown here is derived from an EMBL/GenBank/DDBJ whole genome shotgun (WGS) entry which is preliminary data.</text>
</comment>
<reference evidence="2" key="1">
    <citation type="journal article" date="2023" name="Nat. Plants">
        <title>Single-cell RNA sequencing provides a high-resolution roadmap for understanding the multicellular compartmentation of specialized metabolism.</title>
        <authorList>
            <person name="Sun S."/>
            <person name="Shen X."/>
            <person name="Li Y."/>
            <person name="Li Y."/>
            <person name="Wang S."/>
            <person name="Li R."/>
            <person name="Zhang H."/>
            <person name="Shen G."/>
            <person name="Guo B."/>
            <person name="Wei J."/>
            <person name="Xu J."/>
            <person name="St-Pierre B."/>
            <person name="Chen S."/>
            <person name="Sun C."/>
        </authorList>
    </citation>
    <scope>NUCLEOTIDE SEQUENCE [LARGE SCALE GENOMIC DNA]</scope>
</reference>
<keyword evidence="2" id="KW-1185">Reference proteome</keyword>
<evidence type="ECO:0000313" key="1">
    <source>
        <dbReference type="EMBL" id="KAI5670808.1"/>
    </source>
</evidence>
<proteinExistence type="predicted"/>
<evidence type="ECO:0000313" key="2">
    <source>
        <dbReference type="Proteomes" id="UP001060085"/>
    </source>
</evidence>
<accession>A0ACC0BE17</accession>
<dbReference type="EMBL" id="CM044703">
    <property type="protein sequence ID" value="KAI5670808.1"/>
    <property type="molecule type" value="Genomic_DNA"/>
</dbReference>
<organism evidence="1 2">
    <name type="scientific">Catharanthus roseus</name>
    <name type="common">Madagascar periwinkle</name>
    <name type="synonym">Vinca rosea</name>
    <dbReference type="NCBI Taxonomy" id="4058"/>
    <lineage>
        <taxon>Eukaryota</taxon>
        <taxon>Viridiplantae</taxon>
        <taxon>Streptophyta</taxon>
        <taxon>Embryophyta</taxon>
        <taxon>Tracheophyta</taxon>
        <taxon>Spermatophyta</taxon>
        <taxon>Magnoliopsida</taxon>
        <taxon>eudicotyledons</taxon>
        <taxon>Gunneridae</taxon>
        <taxon>Pentapetalae</taxon>
        <taxon>asterids</taxon>
        <taxon>lamiids</taxon>
        <taxon>Gentianales</taxon>
        <taxon>Apocynaceae</taxon>
        <taxon>Rauvolfioideae</taxon>
        <taxon>Vinceae</taxon>
        <taxon>Catharanthinae</taxon>
        <taxon>Catharanthus</taxon>
    </lineage>
</organism>
<gene>
    <name evidence="1" type="ORF">M9H77_11172</name>
</gene>
<dbReference type="Proteomes" id="UP001060085">
    <property type="component" value="Linkage Group LG03"/>
</dbReference>
<name>A0ACC0BE17_CATRO</name>